<name>A0AAR5PMW1_DENPD</name>
<evidence type="ECO:0000313" key="2">
    <source>
        <dbReference type="Proteomes" id="UP000019118"/>
    </source>
</evidence>
<reference evidence="2" key="1">
    <citation type="journal article" date="2013" name="Genome Biol.">
        <title>Draft genome of the mountain pine beetle, Dendroctonus ponderosae Hopkins, a major forest pest.</title>
        <authorList>
            <person name="Keeling C.I."/>
            <person name="Yuen M.M."/>
            <person name="Liao N.Y."/>
            <person name="Docking T.R."/>
            <person name="Chan S.K."/>
            <person name="Taylor G.A."/>
            <person name="Palmquist D.L."/>
            <person name="Jackman S.D."/>
            <person name="Nguyen A."/>
            <person name="Li M."/>
            <person name="Henderson H."/>
            <person name="Janes J.K."/>
            <person name="Zhao Y."/>
            <person name="Pandoh P."/>
            <person name="Moore R."/>
            <person name="Sperling F.A."/>
            <person name="Huber D.P."/>
            <person name="Birol I."/>
            <person name="Jones S.J."/>
            <person name="Bohlmann J."/>
        </authorList>
    </citation>
    <scope>NUCLEOTIDE SEQUENCE</scope>
</reference>
<dbReference type="AlphaFoldDB" id="A0AAR5PMW1"/>
<proteinExistence type="predicted"/>
<reference evidence="1" key="2">
    <citation type="submission" date="2024-08" db="UniProtKB">
        <authorList>
            <consortium name="EnsemblMetazoa"/>
        </authorList>
    </citation>
    <scope>IDENTIFICATION</scope>
</reference>
<sequence length="258" mass="29520">MVLTITAIDIWADIILFVQTLNTVEPIGHYTLWESRTFDFSNTSNMEGSLIIENAQISVEMEYNLSDFSSVTEDDDGNFKACISNVNFPKFNFSFDYIADFGINNKFPIYGNGSYQGRLIDIATTFCWLLASSADEILDFNIDVIFWHHQASLTGFYRNPELSSLLGDSITDGKKLFAMWNNYDTKCSSQCILNPVFHFFINYLMYGIEDRFELNWADCTCLIDFVKSSLPDKSSPRKSGQEVLDEIVNYLVENMVHT</sequence>
<dbReference type="KEGG" id="dpa:109539045"/>
<dbReference type="Proteomes" id="UP000019118">
    <property type="component" value="Unassembled WGS sequence"/>
</dbReference>
<organism evidence="1 2">
    <name type="scientific">Dendroctonus ponderosae</name>
    <name type="common">Mountain pine beetle</name>
    <dbReference type="NCBI Taxonomy" id="77166"/>
    <lineage>
        <taxon>Eukaryota</taxon>
        <taxon>Metazoa</taxon>
        <taxon>Ecdysozoa</taxon>
        <taxon>Arthropoda</taxon>
        <taxon>Hexapoda</taxon>
        <taxon>Insecta</taxon>
        <taxon>Pterygota</taxon>
        <taxon>Neoptera</taxon>
        <taxon>Endopterygota</taxon>
        <taxon>Coleoptera</taxon>
        <taxon>Polyphaga</taxon>
        <taxon>Cucujiformia</taxon>
        <taxon>Curculionidae</taxon>
        <taxon>Scolytinae</taxon>
        <taxon>Dendroctonus</taxon>
    </lineage>
</organism>
<dbReference type="EnsemblMetazoa" id="XM_019906562.1">
    <property type="protein sequence ID" value="XP_019762121.1"/>
    <property type="gene ID" value="LOC109539045"/>
</dbReference>
<protein>
    <submittedName>
        <fullName evidence="1">Uncharacterized protein</fullName>
    </submittedName>
</protein>
<evidence type="ECO:0000313" key="1">
    <source>
        <dbReference type="EnsemblMetazoa" id="XP_019762121.1"/>
    </source>
</evidence>
<accession>A0AAR5PMW1</accession>
<keyword evidence="2" id="KW-1185">Reference proteome</keyword>
<dbReference type="GeneID" id="109539045"/>